<feature type="signal peptide" evidence="1">
    <location>
        <begin position="1"/>
        <end position="24"/>
    </location>
</feature>
<reference evidence="3" key="1">
    <citation type="submission" date="2020-06" db="EMBL/GenBank/DDBJ databases">
        <title>A chromosome-scale genome assembly of Talaromyces rugulosus W13939.</title>
        <authorList>
            <person name="Wang B."/>
            <person name="Guo L."/>
            <person name="Ye K."/>
            <person name="Wang L."/>
        </authorList>
    </citation>
    <scope>NUCLEOTIDE SEQUENCE [LARGE SCALE GENOMIC DNA]</scope>
    <source>
        <strain evidence="3">W13939</strain>
    </source>
</reference>
<dbReference type="GeneID" id="55996273"/>
<evidence type="ECO:0000313" key="2">
    <source>
        <dbReference type="EMBL" id="QKX61633.1"/>
    </source>
</evidence>
<evidence type="ECO:0000313" key="3">
    <source>
        <dbReference type="Proteomes" id="UP000509510"/>
    </source>
</evidence>
<accession>A0A7H8RAL1</accession>
<evidence type="ECO:0000256" key="1">
    <source>
        <dbReference type="SAM" id="SignalP"/>
    </source>
</evidence>
<dbReference type="EMBL" id="CP055902">
    <property type="protein sequence ID" value="QKX61633.1"/>
    <property type="molecule type" value="Genomic_DNA"/>
</dbReference>
<dbReference type="OrthoDB" id="5293813at2759"/>
<dbReference type="Proteomes" id="UP000509510">
    <property type="component" value="Chromosome V"/>
</dbReference>
<keyword evidence="1" id="KW-0732">Signal</keyword>
<protein>
    <recommendedName>
        <fullName evidence="4">Late sexual development protein</fullName>
    </recommendedName>
</protein>
<evidence type="ECO:0008006" key="4">
    <source>
        <dbReference type="Google" id="ProtNLM"/>
    </source>
</evidence>
<proteinExistence type="predicted"/>
<organism evidence="2 3">
    <name type="scientific">Talaromyces rugulosus</name>
    <name type="common">Penicillium rugulosum</name>
    <dbReference type="NCBI Taxonomy" id="121627"/>
    <lineage>
        <taxon>Eukaryota</taxon>
        <taxon>Fungi</taxon>
        <taxon>Dikarya</taxon>
        <taxon>Ascomycota</taxon>
        <taxon>Pezizomycotina</taxon>
        <taxon>Eurotiomycetes</taxon>
        <taxon>Eurotiomycetidae</taxon>
        <taxon>Eurotiales</taxon>
        <taxon>Trichocomaceae</taxon>
        <taxon>Talaromyces</taxon>
        <taxon>Talaromyces sect. Islandici</taxon>
    </lineage>
</organism>
<gene>
    <name evidence="2" type="ORF">TRUGW13939_08785</name>
</gene>
<dbReference type="AlphaFoldDB" id="A0A7H8RAL1"/>
<dbReference type="KEGG" id="trg:TRUGW13939_08785"/>
<keyword evidence="3" id="KW-1185">Reference proteome</keyword>
<sequence length="339" mass="35976">MSLILHALLFTCAACGVLFPLKDGFPDPSPLQLLSVGSHSLGTLSSGSLPATISTEGITNLQLLAFNEMVAVAFFSELVANLTEGIEGFNLLPGQDHVVPAIVATLQQEELHAVNANAALQHFGVNPMAPCTYTFPVASVEDAIYWASVVTAAVLGAQHGVIQNLAENGDVGLVQGLVSITGQEGEQEGFFRELQGKIPNELPFLTSSTREFLFSALRRVADPLCASLEGISLPSFFPLDVAIFPDPNSPIITLTYSALEADCSSLSVVYTNQQNPPIVKPIMFESITEDLITVKAQFPQDEFSINGLTIIALTSQPGPFKDASDVAKATVFGPAFVIL</sequence>
<dbReference type="RefSeq" id="XP_035347807.1">
    <property type="nucleotide sequence ID" value="XM_035491914.1"/>
</dbReference>
<feature type="chain" id="PRO_5028835831" description="Late sexual development protein" evidence="1">
    <location>
        <begin position="25"/>
        <end position="339"/>
    </location>
</feature>
<name>A0A7H8RAL1_TALRU</name>
<dbReference type="Pfam" id="PF13668">
    <property type="entry name" value="Ferritin_2"/>
    <property type="match status" value="1"/>
</dbReference>